<keyword evidence="2" id="KW-0812">Transmembrane</keyword>
<keyword evidence="4" id="KW-1185">Reference proteome</keyword>
<feature type="transmembrane region" description="Helical" evidence="2">
    <location>
        <begin position="286"/>
        <end position="304"/>
    </location>
</feature>
<evidence type="ECO:0000313" key="4">
    <source>
        <dbReference type="Proteomes" id="UP000183809"/>
    </source>
</evidence>
<name>A0A1J9S013_9PEZI</name>
<dbReference type="Proteomes" id="UP000183809">
    <property type="component" value="Unassembled WGS sequence"/>
</dbReference>
<evidence type="ECO:0000313" key="3">
    <source>
        <dbReference type="EMBL" id="OJD33029.1"/>
    </source>
</evidence>
<dbReference type="AlphaFoldDB" id="A0A1J9S013"/>
<feature type="transmembrane region" description="Helical" evidence="2">
    <location>
        <begin position="104"/>
        <end position="124"/>
    </location>
</feature>
<dbReference type="RefSeq" id="XP_020129289.1">
    <property type="nucleotide sequence ID" value="XM_020274636.1"/>
</dbReference>
<dbReference type="GeneID" id="31014897"/>
<organism evidence="3 4">
    <name type="scientific">Diplodia corticola</name>
    <dbReference type="NCBI Taxonomy" id="236234"/>
    <lineage>
        <taxon>Eukaryota</taxon>
        <taxon>Fungi</taxon>
        <taxon>Dikarya</taxon>
        <taxon>Ascomycota</taxon>
        <taxon>Pezizomycotina</taxon>
        <taxon>Dothideomycetes</taxon>
        <taxon>Dothideomycetes incertae sedis</taxon>
        <taxon>Botryosphaeriales</taxon>
        <taxon>Botryosphaeriaceae</taxon>
        <taxon>Diplodia</taxon>
    </lineage>
</organism>
<proteinExistence type="predicted"/>
<protein>
    <submittedName>
        <fullName evidence="3">Uncharacterized protein</fullName>
    </submittedName>
</protein>
<dbReference type="EMBL" id="MNUE01000034">
    <property type="protein sequence ID" value="OJD33029.1"/>
    <property type="molecule type" value="Genomic_DNA"/>
</dbReference>
<reference evidence="3 4" key="1">
    <citation type="submission" date="2016-10" db="EMBL/GenBank/DDBJ databases">
        <title>Proteomics and genomics reveal pathogen-plant mechanisms compatible with a hemibiotrophic lifestyle of Diplodia corticola.</title>
        <authorList>
            <person name="Fernandes I."/>
            <person name="De Jonge R."/>
            <person name="Van De Peer Y."/>
            <person name="Devreese B."/>
            <person name="Alves A."/>
            <person name="Esteves A.C."/>
        </authorList>
    </citation>
    <scope>NUCLEOTIDE SEQUENCE [LARGE SCALE GENOMIC DNA]</scope>
    <source>
        <strain evidence="3 4">CBS 112549</strain>
    </source>
</reference>
<evidence type="ECO:0000256" key="2">
    <source>
        <dbReference type="SAM" id="Phobius"/>
    </source>
</evidence>
<gene>
    <name evidence="3" type="ORF">BKCO1_3400020</name>
</gene>
<sequence>MEAQRPLPEPPKMFSDIPDLRFNQSVPADDIWLASEKQATSPDTVDVHTDQATPSDEEKQPRDITWRDLGRTFVGPQVLLLNLEFFRLVFPEDFLTHTHFPQPWVFNHFLVINALLWLCLAIFMSIFKATRPDTSVIYWVTLLLLWHHFVTGVVQLSVLPGWLSEVAGWILFVTGGQLLMVAVDVWRGEYAWPQASHELRRRKLEFAHVRDPEKGGYEFEEKGGEWITMEEVTDEFIAEVFKRPSSGFRAVCYFFGTVVPVMAGAIWYLILYILCFVSGVCGDPWWMSPTVCALCLGSVVLIWLDMARQTYYGLRELPCDSSECSLGGCQEWILLGGANSLDMRRRKVVYKGKERVEYR</sequence>
<feature type="transmembrane region" description="Helical" evidence="2">
    <location>
        <begin position="251"/>
        <end position="274"/>
    </location>
</feature>
<comment type="caution">
    <text evidence="3">The sequence shown here is derived from an EMBL/GenBank/DDBJ whole genome shotgun (WGS) entry which is preliminary data.</text>
</comment>
<evidence type="ECO:0000256" key="1">
    <source>
        <dbReference type="SAM" id="MobiDB-lite"/>
    </source>
</evidence>
<feature type="transmembrane region" description="Helical" evidence="2">
    <location>
        <begin position="166"/>
        <end position="186"/>
    </location>
</feature>
<keyword evidence="2" id="KW-1133">Transmembrane helix</keyword>
<accession>A0A1J9S013</accession>
<feature type="region of interest" description="Disordered" evidence="1">
    <location>
        <begin position="36"/>
        <end position="61"/>
    </location>
</feature>
<feature type="transmembrane region" description="Helical" evidence="2">
    <location>
        <begin position="136"/>
        <end position="154"/>
    </location>
</feature>
<keyword evidence="2" id="KW-0472">Membrane</keyword>